<dbReference type="GO" id="GO:0046930">
    <property type="term" value="C:pore complex"/>
    <property type="evidence" value="ECO:0007669"/>
    <property type="project" value="UniProtKB-KW"/>
</dbReference>
<dbReference type="PATRIC" id="fig|330734.3.peg.1303"/>
<dbReference type="InterPro" id="IPR050298">
    <property type="entry name" value="Gram-neg_bact_OMP"/>
</dbReference>
<reference evidence="13 14" key="1">
    <citation type="submission" date="2015-05" db="EMBL/GenBank/DDBJ databases">
        <title>Complete genome of Marinobacter psychrophilus strain 20041T isolated from sea-ice of the Canadian Basin.</title>
        <authorList>
            <person name="Song L."/>
            <person name="Ren L."/>
            <person name="Yu Y."/>
            <person name="Wang X."/>
        </authorList>
    </citation>
    <scope>NUCLEOTIDE SEQUENCE [LARGE SCALE GENOMIC DNA]</scope>
    <source>
        <strain evidence="13 14">20041</strain>
    </source>
</reference>
<protein>
    <submittedName>
        <fullName evidence="13">Membrane protein</fullName>
    </submittedName>
</protein>
<proteinExistence type="predicted"/>
<dbReference type="PANTHER" id="PTHR34501">
    <property type="entry name" value="PROTEIN YDDL-RELATED"/>
    <property type="match status" value="1"/>
</dbReference>
<evidence type="ECO:0000256" key="8">
    <source>
        <dbReference type="ARBA" id="ARBA00023114"/>
    </source>
</evidence>
<feature type="domain" description="Porin" evidence="12">
    <location>
        <begin position="14"/>
        <end position="347"/>
    </location>
</feature>
<keyword evidence="9" id="KW-0472">Membrane</keyword>
<evidence type="ECO:0000256" key="3">
    <source>
        <dbReference type="ARBA" id="ARBA00022448"/>
    </source>
</evidence>
<comment type="subcellular location">
    <subcellularLocation>
        <location evidence="1">Cell outer membrane</location>
        <topology evidence="1">Multi-pass membrane protein</topology>
    </subcellularLocation>
</comment>
<evidence type="ECO:0000256" key="7">
    <source>
        <dbReference type="ARBA" id="ARBA00023065"/>
    </source>
</evidence>
<keyword evidence="7" id="KW-0406">Ion transport</keyword>
<dbReference type="GO" id="GO:0015288">
    <property type="term" value="F:porin activity"/>
    <property type="evidence" value="ECO:0007669"/>
    <property type="project" value="UniProtKB-KW"/>
</dbReference>
<dbReference type="AlphaFoldDB" id="A0A0H4IAJ4"/>
<evidence type="ECO:0000259" key="12">
    <source>
        <dbReference type="Pfam" id="PF13609"/>
    </source>
</evidence>
<feature type="signal peptide" evidence="11">
    <location>
        <begin position="1"/>
        <end position="27"/>
    </location>
</feature>
<dbReference type="KEGG" id="mpq:ABA45_06150"/>
<keyword evidence="4" id="KW-1134">Transmembrane beta strand</keyword>
<evidence type="ECO:0000256" key="9">
    <source>
        <dbReference type="ARBA" id="ARBA00023136"/>
    </source>
</evidence>
<comment type="subunit">
    <text evidence="2">Homotrimer.</text>
</comment>
<keyword evidence="10" id="KW-0998">Cell outer membrane</keyword>
<evidence type="ECO:0000313" key="13">
    <source>
        <dbReference type="EMBL" id="AKO52062.1"/>
    </source>
</evidence>
<keyword evidence="6 11" id="KW-0732">Signal</keyword>
<evidence type="ECO:0000256" key="10">
    <source>
        <dbReference type="ARBA" id="ARBA00023237"/>
    </source>
</evidence>
<organism evidence="13 14">
    <name type="scientific">Marinobacter psychrophilus</name>
    <dbReference type="NCBI Taxonomy" id="330734"/>
    <lineage>
        <taxon>Bacteria</taxon>
        <taxon>Pseudomonadati</taxon>
        <taxon>Pseudomonadota</taxon>
        <taxon>Gammaproteobacteria</taxon>
        <taxon>Pseudomonadales</taxon>
        <taxon>Marinobacteraceae</taxon>
        <taxon>Marinobacter</taxon>
    </lineage>
</organism>
<dbReference type="GO" id="GO:0009279">
    <property type="term" value="C:cell outer membrane"/>
    <property type="evidence" value="ECO:0007669"/>
    <property type="project" value="UniProtKB-SubCell"/>
</dbReference>
<sequence>MNNNKIRRSGLFIAMVAAMGVSAAANAAVELYNEDGTSFSVDGYFNAFYVNRDNNVNNTRDSRVKMGFLPNTIGFNFSKEMGDLTLGGRSSFWTSINDSLDDGLATDTAIDVRQFYATVDGDFGQVLLGKDFGLYARSNIFLDEILMGFGSPGTAGGVSFGNIRAGYPYPLPSAQITYRAPEMFGFKLAVGILDPADTVTGTNDENAAPRFESEVTYATSVSNIALTGWVNGRYQSAENGSTTVDSTGVGYGLKVSLAELTLAASGFTSKGDNPVLISNSAVTEDDADGFLVQAAYAFGANRLVLSYGETDAEILDFETESTTFGFFHDVNSNFKLVAEYNMFEQKNRTTGVTSTDADTIALGAIVMF</sequence>
<evidence type="ECO:0000256" key="5">
    <source>
        <dbReference type="ARBA" id="ARBA00022692"/>
    </source>
</evidence>
<evidence type="ECO:0000256" key="6">
    <source>
        <dbReference type="ARBA" id="ARBA00022729"/>
    </source>
</evidence>
<keyword evidence="5" id="KW-0812">Transmembrane</keyword>
<dbReference type="SUPFAM" id="SSF56935">
    <property type="entry name" value="Porins"/>
    <property type="match status" value="1"/>
</dbReference>
<dbReference type="Pfam" id="PF13609">
    <property type="entry name" value="Porin_4"/>
    <property type="match status" value="1"/>
</dbReference>
<dbReference type="EMBL" id="CP011494">
    <property type="protein sequence ID" value="AKO52062.1"/>
    <property type="molecule type" value="Genomic_DNA"/>
</dbReference>
<dbReference type="PANTHER" id="PTHR34501:SF9">
    <property type="entry name" value="MAJOR OUTER MEMBRANE PROTEIN P.IA"/>
    <property type="match status" value="1"/>
</dbReference>
<dbReference type="STRING" id="330734.ABA45_06150"/>
<evidence type="ECO:0000256" key="1">
    <source>
        <dbReference type="ARBA" id="ARBA00004571"/>
    </source>
</evidence>
<evidence type="ECO:0000256" key="2">
    <source>
        <dbReference type="ARBA" id="ARBA00011233"/>
    </source>
</evidence>
<dbReference type="Gene3D" id="2.40.160.10">
    <property type="entry name" value="Porin"/>
    <property type="match status" value="1"/>
</dbReference>
<accession>A0A0H4IAJ4</accession>
<name>A0A0H4IAJ4_9GAMM</name>
<dbReference type="Proteomes" id="UP000036406">
    <property type="component" value="Chromosome"/>
</dbReference>
<keyword evidence="14" id="KW-1185">Reference proteome</keyword>
<evidence type="ECO:0000256" key="4">
    <source>
        <dbReference type="ARBA" id="ARBA00022452"/>
    </source>
</evidence>
<feature type="chain" id="PRO_5005206191" evidence="11">
    <location>
        <begin position="28"/>
        <end position="368"/>
    </location>
</feature>
<dbReference type="GO" id="GO:0006811">
    <property type="term" value="P:monoatomic ion transport"/>
    <property type="evidence" value="ECO:0007669"/>
    <property type="project" value="UniProtKB-KW"/>
</dbReference>
<evidence type="ECO:0000313" key="14">
    <source>
        <dbReference type="Proteomes" id="UP000036406"/>
    </source>
</evidence>
<gene>
    <name evidence="13" type="ORF">ABA45_06150</name>
</gene>
<dbReference type="InterPro" id="IPR023614">
    <property type="entry name" value="Porin_dom_sf"/>
</dbReference>
<keyword evidence="8" id="KW-0626">Porin</keyword>
<keyword evidence="3" id="KW-0813">Transport</keyword>
<dbReference type="InterPro" id="IPR033900">
    <property type="entry name" value="Gram_neg_porin_domain"/>
</dbReference>
<dbReference type="RefSeq" id="WP_048384760.1">
    <property type="nucleotide sequence ID" value="NZ_CP011494.1"/>
</dbReference>
<evidence type="ECO:0000256" key="11">
    <source>
        <dbReference type="SAM" id="SignalP"/>
    </source>
</evidence>